<evidence type="ECO:0000313" key="2">
    <source>
        <dbReference type="EMBL" id="MEK0189042.1"/>
    </source>
</evidence>
<gene>
    <name evidence="2" type="ORF">WMG39_29980</name>
</gene>
<name>A0ABU8YX40_9CYAN</name>
<accession>A0ABU8YX40</accession>
<reference evidence="2 3" key="1">
    <citation type="journal article" date="2020" name="Harmful Algae">
        <title>Molecular and morphological characterization of a novel dihydroanatoxin-a producing Microcoleus species (cyanobacteria) from the Russian River, California, USA.</title>
        <authorList>
            <person name="Conklin K.Y."/>
            <person name="Stancheva R."/>
            <person name="Otten T.G."/>
            <person name="Fadness R."/>
            <person name="Boyer G.L."/>
            <person name="Read B."/>
            <person name="Zhang X."/>
            <person name="Sheath R.G."/>
        </authorList>
    </citation>
    <scope>NUCLEOTIDE SEQUENCE [LARGE SCALE GENOMIC DNA]</scope>
    <source>
        <strain evidence="2 3">PTRS2</strain>
    </source>
</reference>
<keyword evidence="1" id="KW-0175">Coiled coil</keyword>
<comment type="caution">
    <text evidence="2">The sequence shown here is derived from an EMBL/GenBank/DDBJ whole genome shotgun (WGS) entry which is preliminary data.</text>
</comment>
<proteinExistence type="predicted"/>
<dbReference type="Proteomes" id="UP001384579">
    <property type="component" value="Unassembled WGS sequence"/>
</dbReference>
<protein>
    <submittedName>
        <fullName evidence="2">Uncharacterized protein</fullName>
    </submittedName>
</protein>
<organism evidence="2 3">
    <name type="scientific">Microcoleus anatoxicus PTRS2</name>
    <dbReference type="NCBI Taxonomy" id="2705321"/>
    <lineage>
        <taxon>Bacteria</taxon>
        <taxon>Bacillati</taxon>
        <taxon>Cyanobacteriota</taxon>
        <taxon>Cyanophyceae</taxon>
        <taxon>Oscillatoriophycideae</taxon>
        <taxon>Oscillatoriales</taxon>
        <taxon>Microcoleaceae</taxon>
        <taxon>Microcoleus</taxon>
        <taxon>Microcoleus anatoxicus</taxon>
    </lineage>
</organism>
<dbReference type="EMBL" id="JBBLXS010000903">
    <property type="protein sequence ID" value="MEK0189042.1"/>
    <property type="molecule type" value="Genomic_DNA"/>
</dbReference>
<evidence type="ECO:0000256" key="1">
    <source>
        <dbReference type="SAM" id="Coils"/>
    </source>
</evidence>
<sequence>MTKALPGKKGWLAQVGDFAKAVFMPTVYNTDRISETHIENTGRTIQANKEIEASRQELRIQEVKLQEFQRQANLQFQAEEGNLNRSLQSELARLNRESQTQEGL</sequence>
<dbReference type="RefSeq" id="WP_340542365.1">
    <property type="nucleotide sequence ID" value="NZ_JBBLXS010000903.1"/>
</dbReference>
<keyword evidence="3" id="KW-1185">Reference proteome</keyword>
<feature type="coiled-coil region" evidence="1">
    <location>
        <begin position="51"/>
        <end position="104"/>
    </location>
</feature>
<feature type="non-terminal residue" evidence="2">
    <location>
        <position position="104"/>
    </location>
</feature>
<evidence type="ECO:0000313" key="3">
    <source>
        <dbReference type="Proteomes" id="UP001384579"/>
    </source>
</evidence>